<comment type="caution">
    <text evidence="1">The sequence shown here is derived from an EMBL/GenBank/DDBJ whole genome shotgun (WGS) entry which is preliminary data.</text>
</comment>
<dbReference type="EMBL" id="JAUOQO010001067">
    <property type="protein sequence ID" value="MDO6575685.1"/>
    <property type="molecule type" value="Genomic_DNA"/>
</dbReference>
<keyword evidence="2" id="KW-1185">Reference proteome</keyword>
<proteinExistence type="predicted"/>
<reference evidence="1" key="1">
    <citation type="submission" date="2023-07" db="EMBL/GenBank/DDBJ databases">
        <title>Genome content predicts the carbon catabolic preferences of heterotrophic bacteria.</title>
        <authorList>
            <person name="Gralka M."/>
        </authorList>
    </citation>
    <scope>NUCLEOTIDE SEQUENCE</scope>
    <source>
        <strain evidence="1">E2R20</strain>
    </source>
</reference>
<gene>
    <name evidence="1" type="ORF">Q4528_16380</name>
</gene>
<evidence type="ECO:0000313" key="1">
    <source>
        <dbReference type="EMBL" id="MDO6575685.1"/>
    </source>
</evidence>
<evidence type="ECO:0000313" key="2">
    <source>
        <dbReference type="Proteomes" id="UP001170310"/>
    </source>
</evidence>
<name>A0AAW7YY64_9STAP</name>
<organism evidence="1 2">
    <name type="scientific">Staphylococcus pasteuri_A</name>
    <dbReference type="NCBI Taxonomy" id="3062664"/>
    <lineage>
        <taxon>Bacteria</taxon>
        <taxon>Bacillati</taxon>
        <taxon>Bacillota</taxon>
        <taxon>Bacilli</taxon>
        <taxon>Bacillales</taxon>
        <taxon>Staphylococcaceae</taxon>
        <taxon>Staphylococcus</taxon>
    </lineage>
</organism>
<dbReference type="Proteomes" id="UP001170310">
    <property type="component" value="Unassembled WGS sequence"/>
</dbReference>
<sequence length="76" mass="8387">AAQLQHIDDLTLPQDKALSASLYRSLFRGETEHAKVRKRYVTKLGQVIHGDASVVALRNDLGDVACFLAIVEPINE</sequence>
<feature type="non-terminal residue" evidence="1">
    <location>
        <position position="76"/>
    </location>
</feature>
<dbReference type="RefSeq" id="WP_303522865.1">
    <property type="nucleotide sequence ID" value="NZ_JAUOQO010001067.1"/>
</dbReference>
<accession>A0AAW7YY64</accession>
<protein>
    <submittedName>
        <fullName evidence="1">Uncharacterized protein</fullName>
    </submittedName>
</protein>
<feature type="non-terminal residue" evidence="1">
    <location>
        <position position="1"/>
    </location>
</feature>
<dbReference type="AlphaFoldDB" id="A0AAW7YY64"/>